<protein>
    <submittedName>
        <fullName evidence="1">Uncharacterized protein</fullName>
    </submittedName>
</protein>
<dbReference type="EMBL" id="BBPA01000070">
    <property type="protein sequence ID" value="GAL95222.1"/>
    <property type="molecule type" value="Genomic_DNA"/>
</dbReference>
<name>A0A0A1VZH1_MICAE</name>
<gene>
    <name evidence="1" type="ORF">N44_04077</name>
</gene>
<proteinExistence type="predicted"/>
<organism evidence="1 2">
    <name type="scientific">Microcystis aeruginosa NIES-44</name>
    <dbReference type="NCBI Taxonomy" id="449439"/>
    <lineage>
        <taxon>Bacteria</taxon>
        <taxon>Bacillati</taxon>
        <taxon>Cyanobacteriota</taxon>
        <taxon>Cyanophyceae</taxon>
        <taxon>Oscillatoriophycideae</taxon>
        <taxon>Chroococcales</taxon>
        <taxon>Microcystaceae</taxon>
        <taxon>Microcystis</taxon>
    </lineage>
</organism>
<comment type="caution">
    <text evidence="1">The sequence shown here is derived from an EMBL/GenBank/DDBJ whole genome shotgun (WGS) entry which is preliminary data.</text>
</comment>
<dbReference type="AlphaFoldDB" id="A0A0A1VZH1"/>
<dbReference type="PANTHER" id="PTHR37203">
    <property type="match status" value="1"/>
</dbReference>
<reference evidence="2" key="1">
    <citation type="journal article" date="2015" name="Genome">
        <title>Whole Genome Sequence of the Non-Microcystin-Producing Microcystis aeruginosa Strain NIES-44.</title>
        <authorList>
            <person name="Okano K."/>
            <person name="Miyata N."/>
            <person name="Ozaki Y."/>
        </authorList>
    </citation>
    <scope>NUCLEOTIDE SEQUENCE [LARGE SCALE GENOMIC DNA]</scope>
    <source>
        <strain evidence="2">NIES-44</strain>
    </source>
</reference>
<dbReference type="PANTHER" id="PTHR37203:SF3">
    <property type="entry name" value="SLR0975 PROTEIN"/>
    <property type="match status" value="1"/>
</dbReference>
<evidence type="ECO:0000313" key="2">
    <source>
        <dbReference type="Proteomes" id="UP000030321"/>
    </source>
</evidence>
<accession>A0A0A1VZH1</accession>
<sequence>MDELRTALELATEEELQQITNILFCRRFNPLDYLRAPDAIAVQSQDWDSWLDSVEDRFRYLAADGVTVLKGQTEKVSYRQILVRVCHFLKVPYSQKMPTTEIEAEIYLHLVNKAWKRLPPSEQKSLSIQIQKALADSHTPQPLPVHLQHNPLDIVLKGGSVIAINSILKPILLKHIAGQFALHFARYQGAKTALIEGGTAIANQIALQTAKQGMTRAAARYGAVRTVLSLVGPALWGWFIADLGWKAIATDYGRIIPTIFAIAQIRLTRDDCWQPA</sequence>
<dbReference type="Proteomes" id="UP000030321">
    <property type="component" value="Unassembled WGS sequence"/>
</dbReference>
<dbReference type="RefSeq" id="WP_045361542.1">
    <property type="nucleotide sequence ID" value="NZ_BBPA01000070.1"/>
</dbReference>
<evidence type="ECO:0000313" key="1">
    <source>
        <dbReference type="EMBL" id="GAL95222.1"/>
    </source>
</evidence>